<dbReference type="EMBL" id="MU858135">
    <property type="protein sequence ID" value="KAK4212042.1"/>
    <property type="molecule type" value="Genomic_DNA"/>
</dbReference>
<dbReference type="AlphaFoldDB" id="A0AAN6Y8I6"/>
<dbReference type="Pfam" id="PF00067">
    <property type="entry name" value="p450"/>
    <property type="match status" value="1"/>
</dbReference>
<organism evidence="9 10">
    <name type="scientific">Rhypophila decipiens</name>
    <dbReference type="NCBI Taxonomy" id="261697"/>
    <lineage>
        <taxon>Eukaryota</taxon>
        <taxon>Fungi</taxon>
        <taxon>Dikarya</taxon>
        <taxon>Ascomycota</taxon>
        <taxon>Pezizomycotina</taxon>
        <taxon>Sordariomycetes</taxon>
        <taxon>Sordariomycetidae</taxon>
        <taxon>Sordariales</taxon>
        <taxon>Naviculisporaceae</taxon>
        <taxon>Rhypophila</taxon>
    </lineage>
</organism>
<dbReference type="GO" id="GO:0020037">
    <property type="term" value="F:heme binding"/>
    <property type="evidence" value="ECO:0007669"/>
    <property type="project" value="InterPro"/>
</dbReference>
<dbReference type="PANTHER" id="PTHR46206">
    <property type="entry name" value="CYTOCHROME P450"/>
    <property type="match status" value="1"/>
</dbReference>
<dbReference type="Gene3D" id="1.10.630.10">
    <property type="entry name" value="Cytochrome P450"/>
    <property type="match status" value="1"/>
</dbReference>
<keyword evidence="3 7" id="KW-0479">Metal-binding</keyword>
<comment type="caution">
    <text evidence="9">The sequence shown here is derived from an EMBL/GenBank/DDBJ whole genome shotgun (WGS) entry which is preliminary data.</text>
</comment>
<dbReference type="GO" id="GO:0004497">
    <property type="term" value="F:monooxygenase activity"/>
    <property type="evidence" value="ECO:0007669"/>
    <property type="project" value="UniProtKB-KW"/>
</dbReference>
<dbReference type="CDD" id="cd11041">
    <property type="entry name" value="CYP503A1-like"/>
    <property type="match status" value="1"/>
</dbReference>
<comment type="cofactor">
    <cofactor evidence="1 7">
        <name>heme</name>
        <dbReference type="ChEBI" id="CHEBI:30413"/>
    </cofactor>
</comment>
<dbReference type="GO" id="GO:0016705">
    <property type="term" value="F:oxidoreductase activity, acting on paired donors, with incorporation or reduction of molecular oxygen"/>
    <property type="evidence" value="ECO:0007669"/>
    <property type="project" value="InterPro"/>
</dbReference>
<comment type="similarity">
    <text evidence="2 8">Belongs to the cytochrome P450 family.</text>
</comment>
<protein>
    <submittedName>
        <fullName evidence="9">Cytochrome P450 monooxygenase</fullName>
    </submittedName>
</protein>
<dbReference type="InterPro" id="IPR017972">
    <property type="entry name" value="Cyt_P450_CS"/>
</dbReference>
<evidence type="ECO:0000256" key="1">
    <source>
        <dbReference type="ARBA" id="ARBA00001971"/>
    </source>
</evidence>
<evidence type="ECO:0000256" key="6">
    <source>
        <dbReference type="ARBA" id="ARBA00023033"/>
    </source>
</evidence>
<sequence length="537" mass="60748">MAISIAVVVLSAIIGVSTWILWRLLNPSIAELDLPYLQFDDGDNSEDKYKTQSRSILSRGYKEYLKHDKPFCIRNPVDKDRPIVVLPFKYLDEVKRAPDNRLSLPLHLQKNSILNHIGGPEMSDEVIHAAKLSLNRALDRLTERLQEECVAVFSQALPETHDWTTIHLYPIFLQAFARMSARVLVGPELRDQWQTLSLGYVSTVLKAPSVVRAKYRPSLFWLAKFLEPDVKEVYKYRKQAAELLEPTIKSRLSKAKLGKQSTAGEAQEKPEDAIQWLLDAHLAKGRVPTPDDIVQNLFVLTTASIHSTSATGLSILFDTMDRPSVVADIKAEMSRVRRTCERHVSEDGIDTAVWTRQHLSKLNFLDSFMRESMRVHSFTQLTVQRLVASKPYTFKDGLTLPAGTTISFASNEYNLDPEIHSNPHASIFDPKRHVEKDKLKLHFASTEDTIVWGSGSHACPGRFFAQDALKIMLVFLMRRYTFKFQSEGKETGEEGKGRPADMPMNFNIVPNVMAPVLFKINETGDVADIVGDHVGYM</sequence>
<accession>A0AAN6Y8I6</accession>
<evidence type="ECO:0000256" key="4">
    <source>
        <dbReference type="ARBA" id="ARBA00023002"/>
    </source>
</evidence>
<name>A0AAN6Y8I6_9PEZI</name>
<dbReference type="PROSITE" id="PS00086">
    <property type="entry name" value="CYTOCHROME_P450"/>
    <property type="match status" value="1"/>
</dbReference>
<dbReference type="InterPro" id="IPR036396">
    <property type="entry name" value="Cyt_P450_sf"/>
</dbReference>
<reference evidence="9" key="1">
    <citation type="journal article" date="2023" name="Mol. Phylogenet. Evol.">
        <title>Genome-scale phylogeny and comparative genomics of the fungal order Sordariales.</title>
        <authorList>
            <person name="Hensen N."/>
            <person name="Bonometti L."/>
            <person name="Westerberg I."/>
            <person name="Brannstrom I.O."/>
            <person name="Guillou S."/>
            <person name="Cros-Aarteil S."/>
            <person name="Calhoun S."/>
            <person name="Haridas S."/>
            <person name="Kuo A."/>
            <person name="Mondo S."/>
            <person name="Pangilinan J."/>
            <person name="Riley R."/>
            <person name="LaButti K."/>
            <person name="Andreopoulos B."/>
            <person name="Lipzen A."/>
            <person name="Chen C."/>
            <person name="Yan M."/>
            <person name="Daum C."/>
            <person name="Ng V."/>
            <person name="Clum A."/>
            <person name="Steindorff A."/>
            <person name="Ohm R.A."/>
            <person name="Martin F."/>
            <person name="Silar P."/>
            <person name="Natvig D.O."/>
            <person name="Lalanne C."/>
            <person name="Gautier V."/>
            <person name="Ament-Velasquez S.L."/>
            <person name="Kruys A."/>
            <person name="Hutchinson M.I."/>
            <person name="Powell A.J."/>
            <person name="Barry K."/>
            <person name="Miller A.N."/>
            <person name="Grigoriev I.V."/>
            <person name="Debuchy R."/>
            <person name="Gladieux P."/>
            <person name="Hiltunen Thoren M."/>
            <person name="Johannesson H."/>
        </authorList>
    </citation>
    <scope>NUCLEOTIDE SEQUENCE</scope>
    <source>
        <strain evidence="9">PSN293</strain>
    </source>
</reference>
<reference evidence="9" key="2">
    <citation type="submission" date="2023-05" db="EMBL/GenBank/DDBJ databases">
        <authorList>
            <consortium name="Lawrence Berkeley National Laboratory"/>
            <person name="Steindorff A."/>
            <person name="Hensen N."/>
            <person name="Bonometti L."/>
            <person name="Westerberg I."/>
            <person name="Brannstrom I.O."/>
            <person name="Guillou S."/>
            <person name="Cros-Aarteil S."/>
            <person name="Calhoun S."/>
            <person name="Haridas S."/>
            <person name="Kuo A."/>
            <person name="Mondo S."/>
            <person name="Pangilinan J."/>
            <person name="Riley R."/>
            <person name="Labutti K."/>
            <person name="Andreopoulos B."/>
            <person name="Lipzen A."/>
            <person name="Chen C."/>
            <person name="Yanf M."/>
            <person name="Daum C."/>
            <person name="Ng V."/>
            <person name="Clum A."/>
            <person name="Ohm R."/>
            <person name="Martin F."/>
            <person name="Silar P."/>
            <person name="Natvig D."/>
            <person name="Lalanne C."/>
            <person name="Gautier V."/>
            <person name="Ament-Velasquez S.L."/>
            <person name="Kruys A."/>
            <person name="Hutchinson M.I."/>
            <person name="Powell A.J."/>
            <person name="Barry K."/>
            <person name="Miller A.N."/>
            <person name="Grigoriev I.V."/>
            <person name="Debuchy R."/>
            <person name="Gladieux P."/>
            <person name="Thoren M.H."/>
            <person name="Johannesson H."/>
        </authorList>
    </citation>
    <scope>NUCLEOTIDE SEQUENCE</scope>
    <source>
        <strain evidence="9">PSN293</strain>
    </source>
</reference>
<keyword evidence="7 8" id="KW-0349">Heme</keyword>
<keyword evidence="10" id="KW-1185">Reference proteome</keyword>
<evidence type="ECO:0000256" key="7">
    <source>
        <dbReference type="PIRSR" id="PIRSR602403-1"/>
    </source>
</evidence>
<evidence type="ECO:0000313" key="9">
    <source>
        <dbReference type="EMBL" id="KAK4212042.1"/>
    </source>
</evidence>
<feature type="binding site" description="axial binding residue" evidence="7">
    <location>
        <position position="459"/>
    </location>
    <ligand>
        <name>heme</name>
        <dbReference type="ChEBI" id="CHEBI:30413"/>
    </ligand>
    <ligandPart>
        <name>Fe</name>
        <dbReference type="ChEBI" id="CHEBI:18248"/>
    </ligandPart>
</feature>
<dbReference type="InterPro" id="IPR001128">
    <property type="entry name" value="Cyt_P450"/>
</dbReference>
<dbReference type="SUPFAM" id="SSF48264">
    <property type="entry name" value="Cytochrome P450"/>
    <property type="match status" value="1"/>
</dbReference>
<evidence type="ECO:0000256" key="5">
    <source>
        <dbReference type="ARBA" id="ARBA00023004"/>
    </source>
</evidence>
<gene>
    <name evidence="9" type="ORF">QBC37DRAFT_425684</name>
</gene>
<dbReference type="GO" id="GO:0005506">
    <property type="term" value="F:iron ion binding"/>
    <property type="evidence" value="ECO:0007669"/>
    <property type="project" value="InterPro"/>
</dbReference>
<evidence type="ECO:0000256" key="2">
    <source>
        <dbReference type="ARBA" id="ARBA00010617"/>
    </source>
</evidence>
<dbReference type="Proteomes" id="UP001301769">
    <property type="component" value="Unassembled WGS sequence"/>
</dbReference>
<dbReference type="InterPro" id="IPR002403">
    <property type="entry name" value="Cyt_P450_E_grp-IV"/>
</dbReference>
<evidence type="ECO:0000313" key="10">
    <source>
        <dbReference type="Proteomes" id="UP001301769"/>
    </source>
</evidence>
<keyword evidence="6 8" id="KW-0503">Monooxygenase</keyword>
<evidence type="ECO:0000256" key="8">
    <source>
        <dbReference type="RuleBase" id="RU000461"/>
    </source>
</evidence>
<keyword evidence="5 7" id="KW-0408">Iron</keyword>
<keyword evidence="4 8" id="KW-0560">Oxidoreductase</keyword>
<proteinExistence type="inferred from homology"/>
<dbReference type="PRINTS" id="PR00465">
    <property type="entry name" value="EP450IV"/>
</dbReference>
<evidence type="ECO:0000256" key="3">
    <source>
        <dbReference type="ARBA" id="ARBA00022723"/>
    </source>
</evidence>